<dbReference type="EMBL" id="HBDY01015667">
    <property type="protein sequence ID" value="CAD8249812.1"/>
    <property type="molecule type" value="Transcribed_RNA"/>
</dbReference>
<proteinExistence type="predicted"/>
<evidence type="ECO:0000313" key="2">
    <source>
        <dbReference type="EMBL" id="CAD8249812.1"/>
    </source>
</evidence>
<dbReference type="AlphaFoldDB" id="A0A6U0LTX8"/>
<gene>
    <name evidence="2" type="ORF">MPUS1402_LOCUS11885</name>
    <name evidence="3" type="ORF">MPUS1402_LOCUS11886</name>
</gene>
<name>A0A6U0LTX8_MICPS</name>
<dbReference type="EMBL" id="HBDY01015668">
    <property type="protein sequence ID" value="CAD8249815.1"/>
    <property type="molecule type" value="Transcribed_RNA"/>
</dbReference>
<protein>
    <submittedName>
        <fullName evidence="3">Uncharacterized protein</fullName>
    </submittedName>
</protein>
<evidence type="ECO:0000313" key="3">
    <source>
        <dbReference type="EMBL" id="CAD8249815.1"/>
    </source>
</evidence>
<feature type="compositionally biased region" description="Basic residues" evidence="1">
    <location>
        <begin position="1"/>
        <end position="13"/>
    </location>
</feature>
<reference evidence="3" key="1">
    <citation type="submission" date="2021-01" db="EMBL/GenBank/DDBJ databases">
        <authorList>
            <person name="Corre E."/>
            <person name="Pelletier E."/>
            <person name="Niang G."/>
            <person name="Scheremetjew M."/>
            <person name="Finn R."/>
            <person name="Kale V."/>
            <person name="Holt S."/>
            <person name="Cochrane G."/>
            <person name="Meng A."/>
            <person name="Brown T."/>
            <person name="Cohen L."/>
        </authorList>
    </citation>
    <scope>NUCLEOTIDE SEQUENCE</scope>
    <source>
        <strain evidence="3">RCC1614</strain>
    </source>
</reference>
<feature type="region of interest" description="Disordered" evidence="1">
    <location>
        <begin position="1"/>
        <end position="33"/>
    </location>
</feature>
<evidence type="ECO:0000256" key="1">
    <source>
        <dbReference type="SAM" id="MobiDB-lite"/>
    </source>
</evidence>
<sequence>MKKKRRRSARKKLVSQGQTLKKKKSRARHLKNKKRSSEYFALNVHTQHRMVYLLVILMSLEHSYKIAKKSQFLFYVRYTMLSPSYIICQKGTAVRNILMNKSIQGHKHCYFAKLAHKCPESQVFANGNQHHFNLNETDES</sequence>
<accession>A0A6U0LTX8</accession>
<feature type="compositionally biased region" description="Basic residues" evidence="1">
    <location>
        <begin position="20"/>
        <end position="33"/>
    </location>
</feature>
<organism evidence="3">
    <name type="scientific">Micromonas pusilla</name>
    <name type="common">Picoplanktonic green alga</name>
    <name type="synonym">Chromulina pusilla</name>
    <dbReference type="NCBI Taxonomy" id="38833"/>
    <lineage>
        <taxon>Eukaryota</taxon>
        <taxon>Viridiplantae</taxon>
        <taxon>Chlorophyta</taxon>
        <taxon>Mamiellophyceae</taxon>
        <taxon>Mamiellales</taxon>
        <taxon>Mamiellaceae</taxon>
        <taxon>Micromonas</taxon>
    </lineage>
</organism>